<evidence type="ECO:0000313" key="2">
    <source>
        <dbReference type="Proteomes" id="UP000279968"/>
    </source>
</evidence>
<comment type="caution">
    <text evidence="1">The sequence shown here is derived from an EMBL/GenBank/DDBJ whole genome shotgun (WGS) entry which is preliminary data.</text>
</comment>
<protein>
    <submittedName>
        <fullName evidence="1">DUF4185 domain-containing protein</fullName>
    </submittedName>
</protein>
<dbReference type="EMBL" id="RBAN01000005">
    <property type="protein sequence ID" value="RKN52025.1"/>
    <property type="molecule type" value="Genomic_DNA"/>
</dbReference>
<accession>A0A3A9ZUR9</accession>
<gene>
    <name evidence="1" type="ORF">D7193_25960</name>
</gene>
<organism evidence="1 2">
    <name type="scientific">Micromonospora costi</name>
    <dbReference type="NCBI Taxonomy" id="1530042"/>
    <lineage>
        <taxon>Bacteria</taxon>
        <taxon>Bacillati</taxon>
        <taxon>Actinomycetota</taxon>
        <taxon>Actinomycetes</taxon>
        <taxon>Micromonosporales</taxon>
        <taxon>Micromonosporaceae</taxon>
        <taxon>Micromonospora</taxon>
    </lineage>
</organism>
<reference evidence="1 2" key="1">
    <citation type="journal article" date="2015" name="Int. J. Syst. Evol. Microbiol.">
        <title>Micromonospora costi sp. nov., isolated from a leaf of Costus speciosus.</title>
        <authorList>
            <person name="Thawai C."/>
        </authorList>
    </citation>
    <scope>NUCLEOTIDE SEQUENCE [LARGE SCALE GENOMIC DNA]</scope>
    <source>
        <strain evidence="1 2">CS1-12</strain>
    </source>
</reference>
<keyword evidence="2" id="KW-1185">Reference proteome</keyword>
<proteinExistence type="predicted"/>
<dbReference type="Proteomes" id="UP000279968">
    <property type="component" value="Unassembled WGS sequence"/>
</dbReference>
<dbReference type="AlphaFoldDB" id="A0A3A9ZUR9"/>
<evidence type="ECO:0000313" key="1">
    <source>
        <dbReference type="EMBL" id="RKN52025.1"/>
    </source>
</evidence>
<name>A0A3A9ZUR9_9ACTN</name>
<sequence length="400" mass="42295">MSMILEWCGDGGGDMRRSRVRGGLVALLVGSTAAVIGPAAGANASTAAGDGCGPVVTAARPAVGLQQKWAHFGDGAGEGEWAGGDGTYSTPLPDGRTAWLFNDTFLGPVGPGRSITPHAPVHNTIVTAHGRSQRPTQTILRGTSASPLPIVGPAGTDDPWYWNGDGIVDDGKLYVFEFQQRAAGEGHFGFEWIGTDLASLSLPDLRLQHVAPTYDGHGIQWGVELLRVDDYIYIYGTGSQWPGKQAHVARARAGHLDGAWEFYTGSGWSPDEGDSAAILEDVGSSYGVAQVQGRYVLVTTDSYLGSEIYVHTASTPFGFSGTERVQVYDTPEGQPAYDADAAGDIYTYNVAVHPTLSTGNSLVVSYNVNSTSIADLYGDISNNRARYLDLPFTSGDSPCR</sequence>